<accession>A0AAW4MUW6</accession>
<evidence type="ECO:0000313" key="6">
    <source>
        <dbReference type="Proteomes" id="UP001197492"/>
    </source>
</evidence>
<reference evidence="3 6" key="1">
    <citation type="submission" date="2021-06" db="EMBL/GenBank/DDBJ databases">
        <title>Collection of gut derived symbiotic bacterial strains cultured from healthy donors.</title>
        <authorList>
            <person name="Lin H."/>
            <person name="Littmann E."/>
            <person name="Pamer E.G."/>
        </authorList>
    </citation>
    <scope>NUCLEOTIDE SEQUENCE</scope>
    <source>
        <strain evidence="4 6">MSK.21.70</strain>
        <strain evidence="3">MSK.21.82</strain>
    </source>
</reference>
<dbReference type="Pfam" id="PF17802">
    <property type="entry name" value="SpaA"/>
    <property type="match status" value="1"/>
</dbReference>
<evidence type="ECO:0000313" key="3">
    <source>
        <dbReference type="EMBL" id="MBV3382463.1"/>
    </source>
</evidence>
<protein>
    <submittedName>
        <fullName evidence="3">Isopeptide-forming domain-containing fimbrial protein</fullName>
    </submittedName>
</protein>
<keyword evidence="1" id="KW-0812">Transmembrane</keyword>
<dbReference type="RefSeq" id="WP_217747394.1">
    <property type="nucleotide sequence ID" value="NZ_JAHOEB010000020.1"/>
</dbReference>
<keyword evidence="1" id="KW-1133">Transmembrane helix</keyword>
<proteinExistence type="predicted"/>
<dbReference type="InterPro" id="IPR041033">
    <property type="entry name" value="SpaA_PFL_dom_1"/>
</dbReference>
<dbReference type="EMBL" id="JAHOEL010000020">
    <property type="protein sequence ID" value="MBV3392523.1"/>
    <property type="molecule type" value="Genomic_DNA"/>
</dbReference>
<dbReference type="EMBL" id="JAHOEF010000019">
    <property type="protein sequence ID" value="MBV3382463.1"/>
    <property type="molecule type" value="Genomic_DNA"/>
</dbReference>
<evidence type="ECO:0000256" key="1">
    <source>
        <dbReference type="SAM" id="Phobius"/>
    </source>
</evidence>
<dbReference type="Proteomes" id="UP001196408">
    <property type="component" value="Unassembled WGS sequence"/>
</dbReference>
<sequence>MKVVQYFKHARNLNAYKKKYKRLTYALLCVFVLCAAFVLTTYAGAETHNLENYTYVSYSQSSDIDDEETLQLLTIDESTHPVYVLQKNNIASVKVSTDKNSDGIENGIITPDTKYLKLKVEFKNIHANILENQYGRSFAYDLPEFFRSTSTTERPIIDDNKVIGKIHVENGHAIVTYTKVFLESLGEHATLSGNFFLEGEVDLTTLDKDNGSIQATFPNGSIKLEYGPHYLEKYSEVKVEKSYTKDPNSDYIKYTLTVSAGPDGSRNVYVVDKFTTNKNLVTYAGDISHTPTELGTTEDGQKPYETRNTDIAGQIYLTNQPNSDKEIPESVTDITKINKPGSIVWSIDKLAPNETRTLTYYVKLTDKQDIRNKDITNKALVLNKKGNETYLKGSSEKTFTPSINYGMTKNIISTNKDQDGNYIVQYRLNFTLNVNSNYPLKNYAFFDYLNYSGYAGKFANDNKMLPYISYMKDSIELHQIKESTDTKIDSSLYKVQWETDGTNYKDTYDGNPKRFKLSGAENHPITINPGDSYYVTYKLKIKPEVYAAMQSGQVTIKNIYANDADNAKKVEGMLDRTTTKNQLVLNDYTWIQKIKDSNLTSNEQTIQMNSDVYVKKNNGYEKDSSVNSFVVPQGSYKYTVNLNKSQNQFDITHATLKDALSSDIMHYVGYVKITAYEYDESSNTYKDKESKWLKIDKQKSFELKLSELGWSNSYGYRFEYYAQTKDLSEIGQIKVTNTFTLNGDVVKGDQTFKFNNKTASQTTQVNGFYNLNVNKNAWYYERPVENATTWENGAFYWVIEVNGSAIRERTQIRDAVVKENNITDSYLHSDSVVGIYQGKLAKPVGACENYQEFLDSNTGLQDKSKLFDQEYTNSKNFSGNNKSELTLTAKETIKLENDENIYMIIKTEPSKIPAVNRATFNYKNEVLLKDTTDKSFNKRNDATQSLHGGADLLKEFNCTFSYDGKEAKILKAGTDSNISKISTKTLDTTTGHGIYASWVLKVNYAGDLKGDYRVLEDIPEGMELGYIRIKWHGNKAQSVVSKTMDGLGDDWKQYSNTATNDNGRSQNTTYYYNKTTNKALIKLGAFENKHTRDECSIDVQVVCRVTDSKVLLGGQSKTFANKVTLQSNDGEEHLATSSSTAALEKNSLDKSHPETFNGQTIKYTITANTLSQKLPSNDGNKLTLVDKLGDNLELDITSIEAKDDAGNSEQIEKAFNPETNTLEISIPNEKKIIITYTVTVNIAPDISTKVSNKVYWKSYGNDGGKNDVIPDFSYNLIAGGSTTTTDNPHLTIKKIDQDNANPMSGVTFDIYECKLNGDKIQRVEGGTTSGETENGLYAVQAPFVTYYNTIYEVKERNTPDGYMKDDSSYYIICVDKKNSDDYADDVKQCIAYFDKQSNKKYKVAYSSTDFNLTIYNSQKGILVKKAFINNAMGTSHKPVSGTYTFGLYDNPQGSGSPLQVKTITYSTGETEEKYTKFINLNPKITYYVFELDDEGRPITNTSQEVTVNKLPYVVDYKVKGNSTSKAVVVGDEVIVTNSLRTKKLPSAGSRLTLIYRQLGLAMVGASCTVLLIIYKNRVKKIKEEEIGK</sequence>
<evidence type="ECO:0000259" key="2">
    <source>
        <dbReference type="Pfam" id="PF17802"/>
    </source>
</evidence>
<keyword evidence="6" id="KW-1185">Reference proteome</keyword>
<evidence type="ECO:0000313" key="5">
    <source>
        <dbReference type="Proteomes" id="UP001196408"/>
    </source>
</evidence>
<comment type="caution">
    <text evidence="3">The sequence shown here is derived from an EMBL/GenBank/DDBJ whole genome shotgun (WGS) entry which is preliminary data.</text>
</comment>
<feature type="domain" description="SpaA-like prealbumin fold" evidence="2">
    <location>
        <begin position="1289"/>
        <end position="1378"/>
    </location>
</feature>
<organism evidence="3 5">
    <name type="scientific">Catenibacterium mitsuokai</name>
    <dbReference type="NCBI Taxonomy" id="100886"/>
    <lineage>
        <taxon>Bacteria</taxon>
        <taxon>Bacillati</taxon>
        <taxon>Bacillota</taxon>
        <taxon>Erysipelotrichia</taxon>
        <taxon>Erysipelotrichales</taxon>
        <taxon>Coprobacillaceae</taxon>
        <taxon>Catenibacterium</taxon>
    </lineage>
</organism>
<evidence type="ECO:0000313" key="4">
    <source>
        <dbReference type="EMBL" id="MBV3392523.1"/>
    </source>
</evidence>
<keyword evidence="1" id="KW-0472">Membrane</keyword>
<gene>
    <name evidence="3" type="ORF">KSV97_04280</name>
    <name evidence="4" type="ORF">KSW06_04470</name>
</gene>
<feature type="transmembrane region" description="Helical" evidence="1">
    <location>
        <begin position="1553"/>
        <end position="1574"/>
    </location>
</feature>
<name>A0AAW4MUW6_9FIRM</name>
<dbReference type="Proteomes" id="UP001197492">
    <property type="component" value="Unassembled WGS sequence"/>
</dbReference>